<evidence type="ECO:0000313" key="3">
    <source>
        <dbReference type="Proteomes" id="UP000000226"/>
    </source>
</evidence>
<feature type="compositionally biased region" description="Basic and acidic residues" evidence="1">
    <location>
        <begin position="33"/>
        <end position="56"/>
    </location>
</feature>
<reference evidence="3" key="1">
    <citation type="journal article" date="2014" name="Nat. Genet.">
        <title>A reference genome for common bean and genome-wide analysis of dual domestications.</title>
        <authorList>
            <person name="Schmutz J."/>
            <person name="McClean P.E."/>
            <person name="Mamidi S."/>
            <person name="Wu G.A."/>
            <person name="Cannon S.B."/>
            <person name="Grimwood J."/>
            <person name="Jenkins J."/>
            <person name="Shu S."/>
            <person name="Song Q."/>
            <person name="Chavarro C."/>
            <person name="Torres-Torres M."/>
            <person name="Geffroy V."/>
            <person name="Moghaddam S.M."/>
            <person name="Gao D."/>
            <person name="Abernathy B."/>
            <person name="Barry K."/>
            <person name="Blair M."/>
            <person name="Brick M.A."/>
            <person name="Chovatia M."/>
            <person name="Gepts P."/>
            <person name="Goodstein D.M."/>
            <person name="Gonzales M."/>
            <person name="Hellsten U."/>
            <person name="Hyten D.L."/>
            <person name="Jia G."/>
            <person name="Kelly J.D."/>
            <person name="Kudrna D."/>
            <person name="Lee R."/>
            <person name="Richard M.M."/>
            <person name="Miklas P.N."/>
            <person name="Osorno J.M."/>
            <person name="Rodrigues J."/>
            <person name="Thareau V."/>
            <person name="Urrea C.A."/>
            <person name="Wang M."/>
            <person name="Yu Y."/>
            <person name="Zhang M."/>
            <person name="Wing R.A."/>
            <person name="Cregan P.B."/>
            <person name="Rokhsar D.S."/>
            <person name="Jackson S.A."/>
        </authorList>
    </citation>
    <scope>NUCLEOTIDE SEQUENCE [LARGE SCALE GENOMIC DNA]</scope>
    <source>
        <strain evidence="3">cv. G19833</strain>
    </source>
</reference>
<evidence type="ECO:0000313" key="2">
    <source>
        <dbReference type="EMBL" id="ESW28243.1"/>
    </source>
</evidence>
<feature type="region of interest" description="Disordered" evidence="1">
    <location>
        <begin position="33"/>
        <end position="70"/>
    </location>
</feature>
<dbReference type="Proteomes" id="UP000000226">
    <property type="component" value="Chromosome 3"/>
</dbReference>
<dbReference type="Gramene" id="ESW28243">
    <property type="protein sequence ID" value="ESW28243"/>
    <property type="gene ID" value="PHAVU_003G270700g"/>
</dbReference>
<feature type="region of interest" description="Disordered" evidence="1">
    <location>
        <begin position="1"/>
        <end position="21"/>
    </location>
</feature>
<accession>V7CFX0</accession>
<proteinExistence type="predicted"/>
<evidence type="ECO:0000256" key="1">
    <source>
        <dbReference type="SAM" id="MobiDB-lite"/>
    </source>
</evidence>
<name>V7CFX0_PHAVU</name>
<gene>
    <name evidence="2" type="ORF">PHAVU_003G270700g</name>
</gene>
<dbReference type="AlphaFoldDB" id="V7CFX0"/>
<dbReference type="SMR" id="V7CFX0"/>
<protein>
    <submittedName>
        <fullName evidence="2">Uncharacterized protein</fullName>
    </submittedName>
</protein>
<keyword evidence="3" id="KW-1185">Reference proteome</keyword>
<sequence length="70" mass="8008">MAYRFSRHSNTNLEHSSQSSRLRSFLSFVNEREGEDKSVLERKRTEKGSSGRVAHEEELDGSSVSVHIQN</sequence>
<organism evidence="2 3">
    <name type="scientific">Phaseolus vulgaris</name>
    <name type="common">Kidney bean</name>
    <name type="synonym">French bean</name>
    <dbReference type="NCBI Taxonomy" id="3885"/>
    <lineage>
        <taxon>Eukaryota</taxon>
        <taxon>Viridiplantae</taxon>
        <taxon>Streptophyta</taxon>
        <taxon>Embryophyta</taxon>
        <taxon>Tracheophyta</taxon>
        <taxon>Spermatophyta</taxon>
        <taxon>Magnoliopsida</taxon>
        <taxon>eudicotyledons</taxon>
        <taxon>Gunneridae</taxon>
        <taxon>Pentapetalae</taxon>
        <taxon>rosids</taxon>
        <taxon>fabids</taxon>
        <taxon>Fabales</taxon>
        <taxon>Fabaceae</taxon>
        <taxon>Papilionoideae</taxon>
        <taxon>50 kb inversion clade</taxon>
        <taxon>NPAAA clade</taxon>
        <taxon>indigoferoid/millettioid clade</taxon>
        <taxon>Phaseoleae</taxon>
        <taxon>Phaseolus</taxon>
    </lineage>
</organism>
<dbReference type="EMBL" id="CM002290">
    <property type="protein sequence ID" value="ESW28243.1"/>
    <property type="molecule type" value="Genomic_DNA"/>
</dbReference>